<gene>
    <name evidence="7" type="ORF">BDZ31_000830</name>
</gene>
<keyword evidence="8" id="KW-1185">Reference proteome</keyword>
<feature type="domain" description="ABC transmembrane type-2" evidence="6">
    <location>
        <begin position="27"/>
        <end position="261"/>
    </location>
</feature>
<evidence type="ECO:0000259" key="6">
    <source>
        <dbReference type="PROSITE" id="PS51012"/>
    </source>
</evidence>
<dbReference type="InterPro" id="IPR000412">
    <property type="entry name" value="ABC_2_transport"/>
</dbReference>
<dbReference type="InterPro" id="IPR051784">
    <property type="entry name" value="Nod_factor_ABC_transporter"/>
</dbReference>
<evidence type="ECO:0000313" key="7">
    <source>
        <dbReference type="EMBL" id="MBB4661257.1"/>
    </source>
</evidence>
<dbReference type="InterPro" id="IPR047817">
    <property type="entry name" value="ABC2_TM_bact-type"/>
</dbReference>
<feature type="transmembrane region" description="Helical" evidence="5">
    <location>
        <begin position="29"/>
        <end position="56"/>
    </location>
</feature>
<dbReference type="EMBL" id="JACHNU010000001">
    <property type="protein sequence ID" value="MBB4661257.1"/>
    <property type="molecule type" value="Genomic_DNA"/>
</dbReference>
<dbReference type="InterPro" id="IPR013525">
    <property type="entry name" value="ABC2_TM"/>
</dbReference>
<protein>
    <recommendedName>
        <fullName evidence="5">Transport permease protein</fullName>
    </recommendedName>
</protein>
<evidence type="ECO:0000313" key="8">
    <source>
        <dbReference type="Proteomes" id="UP000585272"/>
    </source>
</evidence>
<comment type="subcellular location">
    <subcellularLocation>
        <location evidence="5">Cell membrane</location>
        <topology evidence="5">Multi-pass membrane protein</topology>
    </subcellularLocation>
    <subcellularLocation>
        <location evidence="1">Membrane</location>
        <topology evidence="1">Multi-pass membrane protein</topology>
    </subcellularLocation>
</comment>
<keyword evidence="4 5" id="KW-0472">Membrane</keyword>
<accession>A0A840I8P5</accession>
<dbReference type="PIRSF" id="PIRSF006648">
    <property type="entry name" value="DrrB"/>
    <property type="match status" value="1"/>
</dbReference>
<dbReference type="PANTHER" id="PTHR43229:SF2">
    <property type="entry name" value="NODULATION PROTEIN J"/>
    <property type="match status" value="1"/>
</dbReference>
<dbReference type="AlphaFoldDB" id="A0A840I8P5"/>
<feature type="transmembrane region" description="Helical" evidence="5">
    <location>
        <begin position="103"/>
        <end position="133"/>
    </location>
</feature>
<dbReference type="Pfam" id="PF01061">
    <property type="entry name" value="ABC2_membrane"/>
    <property type="match status" value="1"/>
</dbReference>
<evidence type="ECO:0000256" key="2">
    <source>
        <dbReference type="ARBA" id="ARBA00022692"/>
    </source>
</evidence>
<evidence type="ECO:0000256" key="1">
    <source>
        <dbReference type="ARBA" id="ARBA00004141"/>
    </source>
</evidence>
<proteinExistence type="inferred from homology"/>
<feature type="transmembrane region" description="Helical" evidence="5">
    <location>
        <begin position="139"/>
        <end position="161"/>
    </location>
</feature>
<comment type="similarity">
    <text evidence="5">Belongs to the ABC-2 integral membrane protein family.</text>
</comment>
<evidence type="ECO:0000256" key="4">
    <source>
        <dbReference type="ARBA" id="ARBA00023136"/>
    </source>
</evidence>
<dbReference type="PROSITE" id="PS51012">
    <property type="entry name" value="ABC_TM2"/>
    <property type="match status" value="1"/>
</dbReference>
<name>A0A840I8P5_9ACTN</name>
<comment type="caution">
    <text evidence="7">The sequence shown here is derived from an EMBL/GenBank/DDBJ whole genome shotgun (WGS) entry which is preliminary data.</text>
</comment>
<organism evidence="7 8">
    <name type="scientific">Conexibacter arvalis</name>
    <dbReference type="NCBI Taxonomy" id="912552"/>
    <lineage>
        <taxon>Bacteria</taxon>
        <taxon>Bacillati</taxon>
        <taxon>Actinomycetota</taxon>
        <taxon>Thermoleophilia</taxon>
        <taxon>Solirubrobacterales</taxon>
        <taxon>Conexibacteraceae</taxon>
        <taxon>Conexibacter</taxon>
    </lineage>
</organism>
<feature type="transmembrane region" description="Helical" evidence="5">
    <location>
        <begin position="235"/>
        <end position="255"/>
    </location>
</feature>
<dbReference type="RefSeq" id="WP_183339277.1">
    <property type="nucleotide sequence ID" value="NZ_JACHNU010000001.1"/>
</dbReference>
<feature type="transmembrane region" description="Helical" evidence="5">
    <location>
        <begin position="62"/>
        <end position="83"/>
    </location>
</feature>
<dbReference type="Proteomes" id="UP000585272">
    <property type="component" value="Unassembled WGS sequence"/>
</dbReference>
<dbReference type="PANTHER" id="PTHR43229">
    <property type="entry name" value="NODULATION PROTEIN J"/>
    <property type="match status" value="1"/>
</dbReference>
<keyword evidence="5" id="KW-1003">Cell membrane</keyword>
<keyword evidence="5" id="KW-0813">Transport</keyword>
<keyword evidence="3 5" id="KW-1133">Transmembrane helix</keyword>
<reference evidence="7 8" key="1">
    <citation type="submission" date="2020-08" db="EMBL/GenBank/DDBJ databases">
        <title>Genomic Encyclopedia of Archaeal and Bacterial Type Strains, Phase II (KMG-II): from individual species to whole genera.</title>
        <authorList>
            <person name="Goeker M."/>
        </authorList>
    </citation>
    <scope>NUCLEOTIDE SEQUENCE [LARGE SCALE GENOMIC DNA]</scope>
    <source>
        <strain evidence="7 8">DSM 23288</strain>
    </source>
</reference>
<feature type="transmembrane region" description="Helical" evidence="5">
    <location>
        <begin position="173"/>
        <end position="191"/>
    </location>
</feature>
<keyword evidence="2 5" id="KW-0812">Transmembrane</keyword>
<dbReference type="GO" id="GO:0140359">
    <property type="term" value="F:ABC-type transporter activity"/>
    <property type="evidence" value="ECO:0007669"/>
    <property type="project" value="InterPro"/>
</dbReference>
<evidence type="ECO:0000256" key="3">
    <source>
        <dbReference type="ARBA" id="ARBA00022989"/>
    </source>
</evidence>
<sequence length="263" mass="28786">MSSLRWTISDTLTLTKRDLLHWRYEPSRIAWTLAFPVMSILLFGYVFGSAIVVPGGEDYREYLMPGLFVMAAAFGITETLFGIAMDTERGITNRLRAMPMSRVAILGGGCVAAMINAVVNFVVMIAMGLVVGWSWHDGIVNALLAVLLLLLLRFSVLWIGIWTGLQIRSIETAGNVSGLLFPFTMISSIFVSPSQMPGWLQTIAEWNPLSSTVGAARELFGNGGPASDSWVAQHAIEMAIVWPLVLTAIFAPLAVRKYQAMSK</sequence>
<evidence type="ECO:0000256" key="5">
    <source>
        <dbReference type="RuleBase" id="RU361157"/>
    </source>
</evidence>
<dbReference type="GO" id="GO:0043190">
    <property type="term" value="C:ATP-binding cassette (ABC) transporter complex"/>
    <property type="evidence" value="ECO:0007669"/>
    <property type="project" value="InterPro"/>
</dbReference>